<dbReference type="EMBL" id="FOGJ01000036">
    <property type="protein sequence ID" value="SES38690.1"/>
    <property type="molecule type" value="Genomic_DNA"/>
</dbReference>
<proteinExistence type="predicted"/>
<dbReference type="AlphaFoldDB" id="A0A1H9WXQ7"/>
<evidence type="ECO:0000313" key="1">
    <source>
        <dbReference type="EMBL" id="SES38690.1"/>
    </source>
</evidence>
<sequence length="40" mass="4572">MDFRKATLEDIDMLVTTRIEVLRAANELGAEPGYLNDLNY</sequence>
<dbReference type="RefSeq" id="WP_022759482.1">
    <property type="nucleotide sequence ID" value="NZ_CM009897.1"/>
</dbReference>
<dbReference type="Proteomes" id="UP000182584">
    <property type="component" value="Unassembled WGS sequence"/>
</dbReference>
<evidence type="ECO:0008006" key="3">
    <source>
        <dbReference type="Google" id="ProtNLM"/>
    </source>
</evidence>
<name>A0A1H9WXQ7_BUTFI</name>
<accession>A0A1H9WXQ7</accession>
<evidence type="ECO:0000313" key="2">
    <source>
        <dbReference type="Proteomes" id="UP000182584"/>
    </source>
</evidence>
<organism evidence="1 2">
    <name type="scientific">Butyrivibrio fibrisolvens</name>
    <dbReference type="NCBI Taxonomy" id="831"/>
    <lineage>
        <taxon>Bacteria</taxon>
        <taxon>Bacillati</taxon>
        <taxon>Bacillota</taxon>
        <taxon>Clostridia</taxon>
        <taxon>Lachnospirales</taxon>
        <taxon>Lachnospiraceae</taxon>
        <taxon>Butyrivibrio</taxon>
    </lineage>
</organism>
<protein>
    <recommendedName>
        <fullName evidence="3">GNAT family N-acetyltransferase</fullName>
    </recommendedName>
</protein>
<gene>
    <name evidence="1" type="ORF">SAMN04487884_13643</name>
</gene>
<reference evidence="1 2" key="1">
    <citation type="submission" date="2016-10" db="EMBL/GenBank/DDBJ databases">
        <authorList>
            <person name="de Groot N.N."/>
        </authorList>
    </citation>
    <scope>NUCLEOTIDE SEQUENCE [LARGE SCALE GENOMIC DNA]</scope>
    <source>
        <strain evidence="1 2">AR40</strain>
    </source>
</reference>